<keyword evidence="4" id="KW-1185">Reference proteome</keyword>
<comment type="caution">
    <text evidence="3">The sequence shown here is derived from an EMBL/GenBank/DDBJ whole genome shotgun (WGS) entry which is preliminary data.</text>
</comment>
<evidence type="ECO:0000256" key="2">
    <source>
        <dbReference type="SAM" id="SignalP"/>
    </source>
</evidence>
<feature type="signal peptide" evidence="2">
    <location>
        <begin position="1"/>
        <end position="33"/>
    </location>
</feature>
<gene>
    <name evidence="3" type="ORF">DES49_2394</name>
</gene>
<dbReference type="OrthoDB" id="6353767at2"/>
<name>A0A4R7JQD3_9GAMM</name>
<dbReference type="Pfam" id="PF10082">
    <property type="entry name" value="BBP2_2"/>
    <property type="match status" value="1"/>
</dbReference>
<dbReference type="AlphaFoldDB" id="A0A4R7JQD3"/>
<evidence type="ECO:0000256" key="1">
    <source>
        <dbReference type="SAM" id="MobiDB-lite"/>
    </source>
</evidence>
<dbReference type="Proteomes" id="UP000295830">
    <property type="component" value="Unassembled WGS sequence"/>
</dbReference>
<feature type="region of interest" description="Disordered" evidence="1">
    <location>
        <begin position="131"/>
        <end position="150"/>
    </location>
</feature>
<feature type="chain" id="PRO_5020772948" evidence="2">
    <location>
        <begin position="34"/>
        <end position="433"/>
    </location>
</feature>
<protein>
    <submittedName>
        <fullName evidence="3">Uncharacterized protein (PEP-CTERM system associated)</fullName>
    </submittedName>
</protein>
<accession>A0A4R7JQD3</accession>
<dbReference type="SUPFAM" id="SSF56935">
    <property type="entry name" value="Porins"/>
    <property type="match status" value="1"/>
</dbReference>
<organism evidence="3 4">
    <name type="scientific">Halospina denitrificans</name>
    <dbReference type="NCBI Taxonomy" id="332522"/>
    <lineage>
        <taxon>Bacteria</taxon>
        <taxon>Pseudomonadati</taxon>
        <taxon>Pseudomonadota</taxon>
        <taxon>Gammaproteobacteria</taxon>
        <taxon>Halospina</taxon>
    </lineage>
</organism>
<dbReference type="InterPro" id="IPR018759">
    <property type="entry name" value="BBP2_2"/>
</dbReference>
<keyword evidence="2" id="KW-0732">Signal</keyword>
<proteinExistence type="predicted"/>
<evidence type="ECO:0000313" key="3">
    <source>
        <dbReference type="EMBL" id="TDT39467.1"/>
    </source>
</evidence>
<reference evidence="3 4" key="1">
    <citation type="submission" date="2019-03" db="EMBL/GenBank/DDBJ databases">
        <title>Genomic Encyclopedia of Type Strains, Phase IV (KMG-IV): sequencing the most valuable type-strain genomes for metagenomic binning, comparative biology and taxonomic classification.</title>
        <authorList>
            <person name="Goeker M."/>
        </authorList>
    </citation>
    <scope>NUCLEOTIDE SEQUENCE [LARGE SCALE GENOMIC DNA]</scope>
    <source>
        <strain evidence="3 4">DSM 15505</strain>
    </source>
</reference>
<dbReference type="EMBL" id="SOAX01000005">
    <property type="protein sequence ID" value="TDT39467.1"/>
    <property type="molecule type" value="Genomic_DNA"/>
</dbReference>
<evidence type="ECO:0000313" key="4">
    <source>
        <dbReference type="Proteomes" id="UP000295830"/>
    </source>
</evidence>
<sequence length="433" mass="48095">MPERASGPGSRMNPLKVLPGAALLLWPMAVAWADPATVDVFANSRYSDNINKREENTEEEFEDRVGIGISKITRPGTCEGSLNGDVAFVTYRNDTNDDEFSGTVDANGVCEPNRNFRWSARDTLRDVRTTTQAADSPANRERRNVFSTGPTFTIHPGRRDNLSLDVEYQMTRFQESTDDDSDRLTTTGRWQHLFTSTLNGGLAVSRSDIEFRQTDEELTRDNANAFFSWQRPNGQWSGELGYSWLESERGVVINETNGLTGRLRYSHQWDAGTSAFGEVRRSITDVSTDLDVRIPGLDLNLTETSAVIVTAVTAGISQQWTARTSSDASFSGIQQEFDRAGITEERFSMGLGVNHRISDNFSGRASTGYVREDFGTGVDPVGTARAELGVDYQRTRDLSFNAGIGHEIRDVVGGPGNEYHENWAQIGVRYNLR</sequence>